<dbReference type="InterPro" id="IPR010982">
    <property type="entry name" value="Lambda_DNA-bd_dom_sf"/>
</dbReference>
<dbReference type="CDD" id="cd00093">
    <property type="entry name" value="HTH_XRE"/>
    <property type="match status" value="1"/>
</dbReference>
<accession>A0ABT7LNH4</accession>
<protein>
    <submittedName>
        <fullName evidence="2">Helix-turn-helix transcriptional regulator</fullName>
    </submittedName>
</protein>
<feature type="region of interest" description="Disordered" evidence="1">
    <location>
        <begin position="1"/>
        <end position="37"/>
    </location>
</feature>
<dbReference type="InterPro" id="IPR001387">
    <property type="entry name" value="Cro/C1-type_HTH"/>
</dbReference>
<feature type="region of interest" description="Disordered" evidence="1">
    <location>
        <begin position="82"/>
        <end position="118"/>
    </location>
</feature>
<dbReference type="Gene3D" id="1.10.260.40">
    <property type="entry name" value="lambda repressor-like DNA-binding domains"/>
    <property type="match status" value="1"/>
</dbReference>
<evidence type="ECO:0000256" key="1">
    <source>
        <dbReference type="SAM" id="MobiDB-lite"/>
    </source>
</evidence>
<evidence type="ECO:0000313" key="2">
    <source>
        <dbReference type="EMBL" id="MDL5034417.1"/>
    </source>
</evidence>
<dbReference type="RefSeq" id="WP_285984492.1">
    <property type="nucleotide sequence ID" value="NZ_JASVDS010000008.1"/>
</dbReference>
<evidence type="ECO:0000313" key="3">
    <source>
        <dbReference type="Proteomes" id="UP001238603"/>
    </source>
</evidence>
<dbReference type="EMBL" id="JASVDS010000008">
    <property type="protein sequence ID" value="MDL5034417.1"/>
    <property type="molecule type" value="Genomic_DNA"/>
</dbReference>
<dbReference type="SUPFAM" id="SSF47413">
    <property type="entry name" value="lambda repressor-like DNA-binding domains"/>
    <property type="match status" value="1"/>
</dbReference>
<dbReference type="Pfam" id="PF13560">
    <property type="entry name" value="HTH_31"/>
    <property type="match status" value="1"/>
</dbReference>
<organism evidence="2 3">
    <name type="scientific">Roseateles subflavus</name>
    <dbReference type="NCBI Taxonomy" id="3053353"/>
    <lineage>
        <taxon>Bacteria</taxon>
        <taxon>Pseudomonadati</taxon>
        <taxon>Pseudomonadota</taxon>
        <taxon>Betaproteobacteria</taxon>
        <taxon>Burkholderiales</taxon>
        <taxon>Sphaerotilaceae</taxon>
        <taxon>Roseateles</taxon>
    </lineage>
</organism>
<gene>
    <name evidence="2" type="ORF">QRD43_21115</name>
</gene>
<comment type="caution">
    <text evidence="2">The sequence shown here is derived from an EMBL/GenBank/DDBJ whole genome shotgun (WGS) entry which is preliminary data.</text>
</comment>
<reference evidence="2 3" key="1">
    <citation type="submission" date="2023-06" db="EMBL/GenBank/DDBJ databases">
        <title>Pelomonas sp. APW6 16S ribosomal RNA gene genome sequencing and assembly.</title>
        <authorList>
            <person name="Woo H."/>
        </authorList>
    </citation>
    <scope>NUCLEOTIDE SEQUENCE [LARGE SCALE GENOMIC DNA]</scope>
    <source>
        <strain evidence="2 3">APW6</strain>
    </source>
</reference>
<keyword evidence="3" id="KW-1185">Reference proteome</keyword>
<name>A0ABT7LNH4_9BURK</name>
<dbReference type="Proteomes" id="UP001238603">
    <property type="component" value="Unassembled WGS sequence"/>
</dbReference>
<proteinExistence type="predicted"/>
<sequence>MPANDQHPAAPAAATIGRGLRQARQRRRESQEEAARRVGVAVSTWRRMEAGDPTVAWGVMLNALTQFGFEKQVLALGDPTLDTEGQMLDSQNLPKRVRRRAAAEGPASTGPTGQAGIP</sequence>